<accession>A0A0D0CQ48</accession>
<evidence type="ECO:0000256" key="3">
    <source>
        <dbReference type="ARBA" id="ARBA00022771"/>
    </source>
</evidence>
<reference evidence="6 7" key="1">
    <citation type="submission" date="2014-04" db="EMBL/GenBank/DDBJ databases">
        <authorList>
            <consortium name="DOE Joint Genome Institute"/>
            <person name="Kuo A."/>
            <person name="Kohler A."/>
            <person name="Jargeat P."/>
            <person name="Nagy L.G."/>
            <person name="Floudas D."/>
            <person name="Copeland A."/>
            <person name="Barry K.W."/>
            <person name="Cichocki N."/>
            <person name="Veneault-Fourrey C."/>
            <person name="LaButti K."/>
            <person name="Lindquist E.A."/>
            <person name="Lipzen A."/>
            <person name="Lundell T."/>
            <person name="Morin E."/>
            <person name="Murat C."/>
            <person name="Sun H."/>
            <person name="Tunlid A."/>
            <person name="Henrissat B."/>
            <person name="Grigoriev I.V."/>
            <person name="Hibbett D.S."/>
            <person name="Martin F."/>
            <person name="Nordberg H.P."/>
            <person name="Cantor M.N."/>
            <person name="Hua S.X."/>
        </authorList>
    </citation>
    <scope>NUCLEOTIDE SEQUENCE [LARGE SCALE GENOMIC DNA]</scope>
    <source>
        <strain evidence="6 7">Ve08.2h10</strain>
    </source>
</reference>
<sequence>GQLDFIMDTWMSPNHRAYVAVGIHLEHEVQPLSMILDIVEVAKSHKGVNLAQVFAMILQDFGISEKILSITADNAPSNNMLVAELVDLVAHFGGETSRTCCFLHIVNLIVKSLICECDSPKTKGLGDDIISSTDNKLDELTKDLDLEDSLT</sequence>
<reference evidence="7" key="2">
    <citation type="submission" date="2015-01" db="EMBL/GenBank/DDBJ databases">
        <title>Evolutionary Origins and Diversification of the Mycorrhizal Mutualists.</title>
        <authorList>
            <consortium name="DOE Joint Genome Institute"/>
            <consortium name="Mycorrhizal Genomics Consortium"/>
            <person name="Kohler A."/>
            <person name="Kuo A."/>
            <person name="Nagy L.G."/>
            <person name="Floudas D."/>
            <person name="Copeland A."/>
            <person name="Barry K.W."/>
            <person name="Cichocki N."/>
            <person name="Veneault-Fourrey C."/>
            <person name="LaButti K."/>
            <person name="Lindquist E.A."/>
            <person name="Lipzen A."/>
            <person name="Lundell T."/>
            <person name="Morin E."/>
            <person name="Murat C."/>
            <person name="Riley R."/>
            <person name="Ohm R."/>
            <person name="Sun H."/>
            <person name="Tunlid A."/>
            <person name="Henrissat B."/>
            <person name="Grigoriev I.V."/>
            <person name="Hibbett D.S."/>
            <person name="Martin F."/>
        </authorList>
    </citation>
    <scope>NUCLEOTIDE SEQUENCE [LARGE SCALE GENOMIC DNA]</scope>
    <source>
        <strain evidence="7">Ve08.2h10</strain>
    </source>
</reference>
<dbReference type="InParanoid" id="A0A0D0CQ48"/>
<evidence type="ECO:0000256" key="5">
    <source>
        <dbReference type="ARBA" id="ARBA00023242"/>
    </source>
</evidence>
<keyword evidence="3" id="KW-0863">Zinc-finger</keyword>
<organism evidence="6 7">
    <name type="scientific">Paxillus rubicundulus Ve08.2h10</name>
    <dbReference type="NCBI Taxonomy" id="930991"/>
    <lineage>
        <taxon>Eukaryota</taxon>
        <taxon>Fungi</taxon>
        <taxon>Dikarya</taxon>
        <taxon>Basidiomycota</taxon>
        <taxon>Agaricomycotina</taxon>
        <taxon>Agaricomycetes</taxon>
        <taxon>Agaricomycetidae</taxon>
        <taxon>Boletales</taxon>
        <taxon>Paxilineae</taxon>
        <taxon>Paxillaceae</taxon>
        <taxon>Paxillus</taxon>
    </lineage>
</organism>
<evidence type="ECO:0000313" key="6">
    <source>
        <dbReference type="EMBL" id="KIK77468.1"/>
    </source>
</evidence>
<dbReference type="PANTHER" id="PTHR46481:SF10">
    <property type="entry name" value="ZINC FINGER BED DOMAIN-CONTAINING PROTEIN 39"/>
    <property type="match status" value="1"/>
</dbReference>
<protein>
    <submittedName>
        <fullName evidence="6">Uncharacterized protein</fullName>
    </submittedName>
</protein>
<keyword evidence="7" id="KW-1185">Reference proteome</keyword>
<dbReference type="InterPro" id="IPR052035">
    <property type="entry name" value="ZnF_BED_domain_contain"/>
</dbReference>
<proteinExistence type="predicted"/>
<dbReference type="InterPro" id="IPR012337">
    <property type="entry name" value="RNaseH-like_sf"/>
</dbReference>
<keyword evidence="4" id="KW-0862">Zinc</keyword>
<feature type="non-terminal residue" evidence="6">
    <location>
        <position position="1"/>
    </location>
</feature>
<gene>
    <name evidence="6" type="ORF">PAXRUDRAFT_166731</name>
</gene>
<name>A0A0D0CQ48_9AGAM</name>
<dbReference type="AlphaFoldDB" id="A0A0D0CQ48"/>
<dbReference type="SUPFAM" id="SSF53098">
    <property type="entry name" value="Ribonuclease H-like"/>
    <property type="match status" value="1"/>
</dbReference>
<dbReference type="EMBL" id="KN826975">
    <property type="protein sequence ID" value="KIK77468.1"/>
    <property type="molecule type" value="Genomic_DNA"/>
</dbReference>
<dbReference type="GO" id="GO:0005634">
    <property type="term" value="C:nucleus"/>
    <property type="evidence" value="ECO:0007669"/>
    <property type="project" value="UniProtKB-SubCell"/>
</dbReference>
<evidence type="ECO:0000256" key="2">
    <source>
        <dbReference type="ARBA" id="ARBA00022723"/>
    </source>
</evidence>
<dbReference type="OrthoDB" id="2748837at2759"/>
<evidence type="ECO:0000256" key="1">
    <source>
        <dbReference type="ARBA" id="ARBA00004123"/>
    </source>
</evidence>
<dbReference type="Proteomes" id="UP000054538">
    <property type="component" value="Unassembled WGS sequence"/>
</dbReference>
<dbReference type="STRING" id="930991.A0A0D0CQ48"/>
<keyword evidence="2" id="KW-0479">Metal-binding</keyword>
<evidence type="ECO:0000313" key="7">
    <source>
        <dbReference type="Proteomes" id="UP000054538"/>
    </source>
</evidence>
<keyword evidence="5" id="KW-0539">Nucleus</keyword>
<comment type="subcellular location">
    <subcellularLocation>
        <location evidence="1">Nucleus</location>
    </subcellularLocation>
</comment>
<dbReference type="PANTHER" id="PTHR46481">
    <property type="entry name" value="ZINC FINGER BED DOMAIN-CONTAINING PROTEIN 4"/>
    <property type="match status" value="1"/>
</dbReference>
<dbReference type="GO" id="GO:0008270">
    <property type="term" value="F:zinc ion binding"/>
    <property type="evidence" value="ECO:0007669"/>
    <property type="project" value="UniProtKB-KW"/>
</dbReference>
<dbReference type="HOGENOM" id="CLU_1735837_0_0_1"/>
<evidence type="ECO:0000256" key="4">
    <source>
        <dbReference type="ARBA" id="ARBA00022833"/>
    </source>
</evidence>